<dbReference type="SUPFAM" id="SSF52218">
    <property type="entry name" value="Flavoproteins"/>
    <property type="match status" value="1"/>
</dbReference>
<keyword evidence="2" id="KW-0288">FMN</keyword>
<sequence length="187" mass="21424">MKITTFIGSSRANGNTEILTDIVTKNVTHRRIYLKDIMIKPIHDLRHDMKGFRPVADDYDQIIEAILESDVLIFSTPVYWYSMTGLMKNMIDRLSQAIRDERYPELKEHLKTVNAIVVTVGGDIPRIKALPLIQQFKYTFDFLSINFSTYIIGQGRRPGDVVKDEQAVAEALLLNEKLKLESKSNAH</sequence>
<gene>
    <name evidence="4" type="ORF">ATY39_06445</name>
</gene>
<evidence type="ECO:0000259" key="3">
    <source>
        <dbReference type="Pfam" id="PF03358"/>
    </source>
</evidence>
<organism evidence="4 5">
    <name type="scientific">Rummeliibacillus stabekisii</name>
    <dbReference type="NCBI Taxonomy" id="241244"/>
    <lineage>
        <taxon>Bacteria</taxon>
        <taxon>Bacillati</taxon>
        <taxon>Bacillota</taxon>
        <taxon>Bacilli</taxon>
        <taxon>Bacillales</taxon>
        <taxon>Caryophanaceae</taxon>
        <taxon>Rummeliibacillus</taxon>
    </lineage>
</organism>
<accession>A0A143HBL3</accession>
<dbReference type="GO" id="GO:0016491">
    <property type="term" value="F:oxidoreductase activity"/>
    <property type="evidence" value="ECO:0007669"/>
    <property type="project" value="InterPro"/>
</dbReference>
<dbReference type="InterPro" id="IPR051796">
    <property type="entry name" value="ISF_SsuE-like"/>
</dbReference>
<dbReference type="InterPro" id="IPR005025">
    <property type="entry name" value="FMN_Rdtase-like_dom"/>
</dbReference>
<name>A0A143HBL3_9BACL</name>
<evidence type="ECO:0000313" key="4">
    <source>
        <dbReference type="EMBL" id="AMW99128.1"/>
    </source>
</evidence>
<dbReference type="RefSeq" id="WP_066787475.1">
    <property type="nucleotide sequence ID" value="NZ_CP014806.1"/>
</dbReference>
<protein>
    <submittedName>
        <fullName evidence="4">NAD(P)H-dependent oxidoreductase</fullName>
    </submittedName>
</protein>
<dbReference type="AlphaFoldDB" id="A0A143HBL3"/>
<feature type="domain" description="NADPH-dependent FMN reductase-like" evidence="3">
    <location>
        <begin position="1"/>
        <end position="123"/>
    </location>
</feature>
<dbReference type="Proteomes" id="UP000076021">
    <property type="component" value="Chromosome"/>
</dbReference>
<dbReference type="EMBL" id="CP014806">
    <property type="protein sequence ID" value="AMW99128.1"/>
    <property type="molecule type" value="Genomic_DNA"/>
</dbReference>
<evidence type="ECO:0000256" key="2">
    <source>
        <dbReference type="ARBA" id="ARBA00022643"/>
    </source>
</evidence>
<evidence type="ECO:0000256" key="1">
    <source>
        <dbReference type="ARBA" id="ARBA00022630"/>
    </source>
</evidence>
<dbReference type="Pfam" id="PF03358">
    <property type="entry name" value="FMN_red"/>
    <property type="match status" value="1"/>
</dbReference>
<dbReference type="PANTHER" id="PTHR43278:SF4">
    <property type="entry name" value="NAD(P)H-DEPENDENT FMN-CONTAINING OXIDOREDUCTASE YWQN-RELATED"/>
    <property type="match status" value="1"/>
</dbReference>
<dbReference type="OrthoDB" id="9805976at2"/>
<keyword evidence="5" id="KW-1185">Reference proteome</keyword>
<evidence type="ECO:0000313" key="5">
    <source>
        <dbReference type="Proteomes" id="UP000076021"/>
    </source>
</evidence>
<dbReference type="PANTHER" id="PTHR43278">
    <property type="entry name" value="NAD(P)H-DEPENDENT FMN-CONTAINING OXIDOREDUCTASE YWQN-RELATED"/>
    <property type="match status" value="1"/>
</dbReference>
<reference evidence="4 5" key="1">
    <citation type="journal article" date="2016" name="Genome Announc.">
        <title>Whole-Genome Sequence of Rummeliibacillus stabekisii Strain PP9 Isolated from Antarctic Soil.</title>
        <authorList>
            <person name="da Mota F.F."/>
            <person name="Vollu R.E."/>
            <person name="Jurelevicius D."/>
            <person name="Seldin L."/>
        </authorList>
    </citation>
    <scope>NUCLEOTIDE SEQUENCE [LARGE SCALE GENOMIC DNA]</scope>
    <source>
        <strain evidence="4 5">PP9</strain>
    </source>
</reference>
<reference evidence="5" key="2">
    <citation type="submission" date="2016-03" db="EMBL/GenBank/DDBJ databases">
        <authorList>
            <person name="Ploux O."/>
        </authorList>
    </citation>
    <scope>NUCLEOTIDE SEQUENCE [LARGE SCALE GENOMIC DNA]</scope>
    <source>
        <strain evidence="5">PP9</strain>
    </source>
</reference>
<proteinExistence type="predicted"/>
<dbReference type="KEGG" id="rst:ATY39_06445"/>
<dbReference type="STRING" id="241244.ATY39_06445"/>
<keyword evidence="1" id="KW-0285">Flavoprotein</keyword>
<dbReference type="Gene3D" id="3.40.50.360">
    <property type="match status" value="1"/>
</dbReference>
<dbReference type="InterPro" id="IPR029039">
    <property type="entry name" value="Flavoprotein-like_sf"/>
</dbReference>